<evidence type="ECO:0000259" key="1">
    <source>
        <dbReference type="Pfam" id="PF00535"/>
    </source>
</evidence>
<evidence type="ECO:0000313" key="2">
    <source>
        <dbReference type="EMBL" id="OUN15524.1"/>
    </source>
</evidence>
<evidence type="ECO:0000313" key="3">
    <source>
        <dbReference type="Proteomes" id="UP000196255"/>
    </source>
</evidence>
<gene>
    <name evidence="2" type="ORF">B5G36_10420</name>
</gene>
<feature type="domain" description="Glycosyltransferase 2-like" evidence="1">
    <location>
        <begin position="1"/>
        <end position="78"/>
    </location>
</feature>
<organism evidence="2 3">
    <name type="scientific">Ligilactobacillus salivarius</name>
    <dbReference type="NCBI Taxonomy" id="1624"/>
    <lineage>
        <taxon>Bacteria</taxon>
        <taxon>Bacillati</taxon>
        <taxon>Bacillota</taxon>
        <taxon>Bacilli</taxon>
        <taxon>Lactobacillales</taxon>
        <taxon>Lactobacillaceae</taxon>
        <taxon>Ligilactobacillus</taxon>
    </lineage>
</organism>
<name>A0AB36MGC5_9LACO</name>
<sequence length="237" mass="28385">MCQEYVFRDSRFKLYHQSNFGVATARNTCLKHMYGEFVAWIDGDDWVEKDYLETLVNLQTNTNADIIHMGFKSYRNDNMYVADFKTLYGKFNYNLPKKVAISDVFVRKYGIITVWGDLVNAQLYKGFVFSEDNTFEDTGNKFKLYLQANDIVLSDQAKYIYRVHGESLTQNIMRDTSELKRIKMTISNYEKLLYYLRLANFEFDYFESLYRDWLNNEIDRNSNEKIRKYLVKHRRLS</sequence>
<dbReference type="Pfam" id="PF00535">
    <property type="entry name" value="Glycos_transf_2"/>
    <property type="match status" value="1"/>
</dbReference>
<reference evidence="3" key="1">
    <citation type="submission" date="2017-04" db="EMBL/GenBank/DDBJ databases">
        <title>Function of individual gut microbiota members based on whole genome sequencing of pure cultures obtained from chicken caecum.</title>
        <authorList>
            <person name="Medvecky M."/>
            <person name="Cejkova D."/>
            <person name="Polansky O."/>
            <person name="Karasova D."/>
            <person name="Kubasova T."/>
            <person name="Cizek A."/>
            <person name="Rychlik I."/>
        </authorList>
    </citation>
    <scope>NUCLEOTIDE SEQUENCE [LARGE SCALE GENOMIC DNA]</scope>
    <source>
        <strain evidence="3">An84</strain>
    </source>
</reference>
<dbReference type="SUPFAM" id="SSF53448">
    <property type="entry name" value="Nucleotide-diphospho-sugar transferases"/>
    <property type="match status" value="1"/>
</dbReference>
<proteinExistence type="predicted"/>
<dbReference type="Proteomes" id="UP000196255">
    <property type="component" value="Unassembled WGS sequence"/>
</dbReference>
<dbReference type="CDD" id="cd00761">
    <property type="entry name" value="Glyco_tranf_GTA_type"/>
    <property type="match status" value="1"/>
</dbReference>
<accession>A0AB36MGC5</accession>
<dbReference type="EMBL" id="NFHF01000061">
    <property type="protein sequence ID" value="OUN15524.1"/>
    <property type="molecule type" value="Genomic_DNA"/>
</dbReference>
<dbReference type="AlphaFoldDB" id="A0AB36MGC5"/>
<protein>
    <recommendedName>
        <fullName evidence="1">Glycosyltransferase 2-like domain-containing protein</fullName>
    </recommendedName>
</protein>
<comment type="caution">
    <text evidence="2">The sequence shown here is derived from an EMBL/GenBank/DDBJ whole genome shotgun (WGS) entry which is preliminary data.</text>
</comment>
<dbReference type="Gene3D" id="3.90.550.10">
    <property type="entry name" value="Spore Coat Polysaccharide Biosynthesis Protein SpsA, Chain A"/>
    <property type="match status" value="1"/>
</dbReference>
<dbReference type="InterPro" id="IPR029044">
    <property type="entry name" value="Nucleotide-diphossugar_trans"/>
</dbReference>
<dbReference type="InterPro" id="IPR001173">
    <property type="entry name" value="Glyco_trans_2-like"/>
</dbReference>